<dbReference type="AlphaFoldDB" id="A0A0B4GVE2"/>
<name>A0A0B4GVE2_METGA</name>
<dbReference type="Pfam" id="PF05368">
    <property type="entry name" value="NmrA"/>
    <property type="match status" value="1"/>
</dbReference>
<evidence type="ECO:0000313" key="5">
    <source>
        <dbReference type="Proteomes" id="UP000031192"/>
    </source>
</evidence>
<dbReference type="OrthoDB" id="9974981at2759"/>
<dbReference type="PANTHER" id="PTHR47706:SF9">
    <property type="entry name" value="NMRA-LIKE DOMAIN-CONTAINING PROTEIN-RELATED"/>
    <property type="match status" value="1"/>
</dbReference>
<protein>
    <submittedName>
        <fullName evidence="4">Isoflavone reductase family protein</fullName>
    </submittedName>
</protein>
<organism evidence="4 5">
    <name type="scientific">Metarhizium guizhouense (strain ARSEF 977)</name>
    <dbReference type="NCBI Taxonomy" id="1276136"/>
    <lineage>
        <taxon>Eukaryota</taxon>
        <taxon>Fungi</taxon>
        <taxon>Dikarya</taxon>
        <taxon>Ascomycota</taxon>
        <taxon>Pezizomycotina</taxon>
        <taxon>Sordariomycetes</taxon>
        <taxon>Hypocreomycetidae</taxon>
        <taxon>Hypocreales</taxon>
        <taxon>Clavicipitaceae</taxon>
        <taxon>Metarhizium</taxon>
    </lineage>
</organism>
<evidence type="ECO:0000259" key="3">
    <source>
        <dbReference type="Pfam" id="PF05368"/>
    </source>
</evidence>
<dbReference type="SUPFAM" id="SSF51735">
    <property type="entry name" value="NAD(P)-binding Rossmann-fold domains"/>
    <property type="match status" value="1"/>
</dbReference>
<reference evidence="4 5" key="1">
    <citation type="journal article" date="2014" name="Proc. Natl. Acad. Sci. U.S.A.">
        <title>Trajectory and genomic determinants of fungal-pathogen speciation and host adaptation.</title>
        <authorList>
            <person name="Hu X."/>
            <person name="Xiao G."/>
            <person name="Zheng P."/>
            <person name="Shang Y."/>
            <person name="Su Y."/>
            <person name="Zhang X."/>
            <person name="Liu X."/>
            <person name="Zhan S."/>
            <person name="St Leger R.J."/>
            <person name="Wang C."/>
        </authorList>
    </citation>
    <scope>NUCLEOTIDE SEQUENCE [LARGE SCALE GENOMIC DNA]</scope>
    <source>
        <strain evidence="4 5">ARSEF 977</strain>
    </source>
</reference>
<dbReference type="PANTHER" id="PTHR47706">
    <property type="entry name" value="NMRA-LIKE FAMILY PROTEIN"/>
    <property type="match status" value="1"/>
</dbReference>
<dbReference type="EMBL" id="AZNH01000055">
    <property type="protein sequence ID" value="KID83667.1"/>
    <property type="molecule type" value="Genomic_DNA"/>
</dbReference>
<accession>A0A0B4GVE2</accession>
<evidence type="ECO:0000256" key="2">
    <source>
        <dbReference type="ARBA" id="ARBA00023002"/>
    </source>
</evidence>
<gene>
    <name evidence="4" type="ORF">MGU_09053</name>
</gene>
<dbReference type="GO" id="GO:0016491">
    <property type="term" value="F:oxidoreductase activity"/>
    <property type="evidence" value="ECO:0007669"/>
    <property type="project" value="UniProtKB-KW"/>
</dbReference>
<keyword evidence="5" id="KW-1185">Reference proteome</keyword>
<evidence type="ECO:0000256" key="1">
    <source>
        <dbReference type="ARBA" id="ARBA00022857"/>
    </source>
</evidence>
<sequence>MALRTVAIAGATGNLGAHVARAFLSPESRTRFQDVVVLARAESKAAAELAAAGAKLRVYDEDNLAQSLQGVDVLISVVGPSGHAFKEKLLRSLPATSVSLYFPSEFGVNHYIHDFPHEEWDAKKRHFELAKQLIPNIRRCRVYAGLLLEDSIGPWFGFNTKDGRYEAVGSPSQRTSYISKSDIGRALANLASLPLGDVPDEVSLNGDSKSFQEIADIMRASGAGHIDVTSVPLAAYKAEVLADPSPTPERYLRFLMGEGKIDHSDTGLGNQNGVVLSGGPVAWMRMQDLAKQTGGKPWASSVW</sequence>
<dbReference type="InterPro" id="IPR008030">
    <property type="entry name" value="NmrA-like"/>
</dbReference>
<dbReference type="InterPro" id="IPR051609">
    <property type="entry name" value="NmrA/Isoflavone_reductase-like"/>
</dbReference>
<dbReference type="InterPro" id="IPR036291">
    <property type="entry name" value="NAD(P)-bd_dom_sf"/>
</dbReference>
<comment type="caution">
    <text evidence="4">The sequence shown here is derived from an EMBL/GenBank/DDBJ whole genome shotgun (WGS) entry which is preliminary data.</text>
</comment>
<keyword evidence="1" id="KW-0521">NADP</keyword>
<evidence type="ECO:0000313" key="4">
    <source>
        <dbReference type="EMBL" id="KID83667.1"/>
    </source>
</evidence>
<dbReference type="Gene3D" id="3.40.50.720">
    <property type="entry name" value="NAD(P)-binding Rossmann-like Domain"/>
    <property type="match status" value="1"/>
</dbReference>
<feature type="domain" description="NmrA-like" evidence="3">
    <location>
        <begin position="5"/>
        <end position="238"/>
    </location>
</feature>
<keyword evidence="2" id="KW-0560">Oxidoreductase</keyword>
<dbReference type="Proteomes" id="UP000031192">
    <property type="component" value="Unassembled WGS sequence"/>
</dbReference>
<dbReference type="HOGENOM" id="CLU_058266_0_0_1"/>
<proteinExistence type="predicted"/>